<dbReference type="EMBL" id="JBHTMV010000003">
    <property type="protein sequence ID" value="MFD1293803.1"/>
    <property type="molecule type" value="Genomic_DNA"/>
</dbReference>
<proteinExistence type="predicted"/>
<dbReference type="InterPro" id="IPR010982">
    <property type="entry name" value="Lambda_DNA-bd_dom_sf"/>
</dbReference>
<dbReference type="Gene3D" id="1.10.260.40">
    <property type="entry name" value="lambda repressor-like DNA-binding domains"/>
    <property type="match status" value="1"/>
</dbReference>
<feature type="domain" description="HTH cro/C1-type" evidence="2">
    <location>
        <begin position="8"/>
        <end position="62"/>
    </location>
</feature>
<dbReference type="PANTHER" id="PTHR46558">
    <property type="entry name" value="TRACRIPTIONAL REGULATORY PROTEIN-RELATED-RELATED"/>
    <property type="match status" value="1"/>
</dbReference>
<gene>
    <name evidence="3" type="ORF">ACFQ5N_08150</name>
</gene>
<dbReference type="SMART" id="SM00530">
    <property type="entry name" value="HTH_XRE"/>
    <property type="match status" value="1"/>
</dbReference>
<dbReference type="Pfam" id="PF01381">
    <property type="entry name" value="HTH_3"/>
    <property type="match status" value="1"/>
</dbReference>
<protein>
    <submittedName>
        <fullName evidence="3">Helix-turn-helix domain-containing protein</fullName>
    </submittedName>
</protein>
<sequence length="70" mass="8136">MNYLSTNIKYLRRLKGLSQEQFADDLHVSRSRISSYEGGRSKPSIQFLIHLSNYSQICMETLVKKKLNSL</sequence>
<name>A0ABW3WPX8_9FLAO</name>
<evidence type="ECO:0000313" key="3">
    <source>
        <dbReference type="EMBL" id="MFD1293803.1"/>
    </source>
</evidence>
<dbReference type="SUPFAM" id="SSF47413">
    <property type="entry name" value="lambda repressor-like DNA-binding domains"/>
    <property type="match status" value="1"/>
</dbReference>
<reference evidence="4" key="1">
    <citation type="journal article" date="2019" name="Int. J. Syst. Evol. Microbiol.">
        <title>The Global Catalogue of Microorganisms (GCM) 10K type strain sequencing project: providing services to taxonomists for standard genome sequencing and annotation.</title>
        <authorList>
            <consortium name="The Broad Institute Genomics Platform"/>
            <consortium name="The Broad Institute Genome Sequencing Center for Infectious Disease"/>
            <person name="Wu L."/>
            <person name="Ma J."/>
        </authorList>
    </citation>
    <scope>NUCLEOTIDE SEQUENCE [LARGE SCALE GENOMIC DNA]</scope>
    <source>
        <strain evidence="4">CCUG 62221</strain>
    </source>
</reference>
<dbReference type="PROSITE" id="PS50943">
    <property type="entry name" value="HTH_CROC1"/>
    <property type="match status" value="1"/>
</dbReference>
<organism evidence="3 4">
    <name type="scientific">Lutibacter holmesii</name>
    <dbReference type="NCBI Taxonomy" id="1137985"/>
    <lineage>
        <taxon>Bacteria</taxon>
        <taxon>Pseudomonadati</taxon>
        <taxon>Bacteroidota</taxon>
        <taxon>Flavobacteriia</taxon>
        <taxon>Flavobacteriales</taxon>
        <taxon>Flavobacteriaceae</taxon>
        <taxon>Lutibacter</taxon>
    </lineage>
</organism>
<comment type="caution">
    <text evidence="3">The sequence shown here is derived from an EMBL/GenBank/DDBJ whole genome shotgun (WGS) entry which is preliminary data.</text>
</comment>
<keyword evidence="1" id="KW-0238">DNA-binding</keyword>
<dbReference type="CDD" id="cd00093">
    <property type="entry name" value="HTH_XRE"/>
    <property type="match status" value="1"/>
</dbReference>
<accession>A0ABW3WPX8</accession>
<dbReference type="RefSeq" id="WP_386808994.1">
    <property type="nucleotide sequence ID" value="NZ_JBHTMV010000003.1"/>
</dbReference>
<evidence type="ECO:0000259" key="2">
    <source>
        <dbReference type="PROSITE" id="PS50943"/>
    </source>
</evidence>
<evidence type="ECO:0000313" key="4">
    <source>
        <dbReference type="Proteomes" id="UP001597241"/>
    </source>
</evidence>
<dbReference type="PANTHER" id="PTHR46558:SF15">
    <property type="entry name" value="HELIX-TURN-HELIX DOMAIN PROTEIN"/>
    <property type="match status" value="1"/>
</dbReference>
<keyword evidence="4" id="KW-1185">Reference proteome</keyword>
<dbReference type="Proteomes" id="UP001597241">
    <property type="component" value="Unassembled WGS sequence"/>
</dbReference>
<evidence type="ECO:0000256" key="1">
    <source>
        <dbReference type="ARBA" id="ARBA00023125"/>
    </source>
</evidence>
<dbReference type="InterPro" id="IPR001387">
    <property type="entry name" value="Cro/C1-type_HTH"/>
</dbReference>